<dbReference type="EMBL" id="MU005980">
    <property type="protein sequence ID" value="KAF2860600.1"/>
    <property type="molecule type" value="Genomic_DNA"/>
</dbReference>
<dbReference type="AlphaFoldDB" id="A0A6A7BZD1"/>
<evidence type="ECO:0000313" key="1">
    <source>
        <dbReference type="EMBL" id="KAF2860600.1"/>
    </source>
</evidence>
<organism evidence="1 2">
    <name type="scientific">Piedraia hortae CBS 480.64</name>
    <dbReference type="NCBI Taxonomy" id="1314780"/>
    <lineage>
        <taxon>Eukaryota</taxon>
        <taxon>Fungi</taxon>
        <taxon>Dikarya</taxon>
        <taxon>Ascomycota</taxon>
        <taxon>Pezizomycotina</taxon>
        <taxon>Dothideomycetes</taxon>
        <taxon>Dothideomycetidae</taxon>
        <taxon>Capnodiales</taxon>
        <taxon>Piedraiaceae</taxon>
        <taxon>Piedraia</taxon>
    </lineage>
</organism>
<accession>A0A6A7BZD1</accession>
<keyword evidence="2" id="KW-1185">Reference proteome</keyword>
<sequence>MNLCWSVSALVWQPQPVSEARSSKADAAFLRSRVSGWGVIEQCYGRYMEFEVDPLEICPMIMISNLSSEEPDGREMSVFSNHKGMMILGSHICLFTMQTVTRGGKRWVLWDVARPRVLAGEGNLGRVLDTRTLWAISRSEAWRCRSRTR</sequence>
<gene>
    <name evidence="1" type="ORF">K470DRAFT_68701</name>
</gene>
<protein>
    <submittedName>
        <fullName evidence="1">Uncharacterized protein</fullName>
    </submittedName>
</protein>
<name>A0A6A7BZD1_9PEZI</name>
<proteinExistence type="predicted"/>
<reference evidence="1" key="1">
    <citation type="journal article" date="2020" name="Stud. Mycol.">
        <title>101 Dothideomycetes genomes: a test case for predicting lifestyles and emergence of pathogens.</title>
        <authorList>
            <person name="Haridas S."/>
            <person name="Albert R."/>
            <person name="Binder M."/>
            <person name="Bloem J."/>
            <person name="Labutti K."/>
            <person name="Salamov A."/>
            <person name="Andreopoulos B."/>
            <person name="Baker S."/>
            <person name="Barry K."/>
            <person name="Bills G."/>
            <person name="Bluhm B."/>
            <person name="Cannon C."/>
            <person name="Castanera R."/>
            <person name="Culley D."/>
            <person name="Daum C."/>
            <person name="Ezra D."/>
            <person name="Gonzalez J."/>
            <person name="Henrissat B."/>
            <person name="Kuo A."/>
            <person name="Liang C."/>
            <person name="Lipzen A."/>
            <person name="Lutzoni F."/>
            <person name="Magnuson J."/>
            <person name="Mondo S."/>
            <person name="Nolan M."/>
            <person name="Ohm R."/>
            <person name="Pangilinan J."/>
            <person name="Park H.-J."/>
            <person name="Ramirez L."/>
            <person name="Alfaro M."/>
            <person name="Sun H."/>
            <person name="Tritt A."/>
            <person name="Yoshinaga Y."/>
            <person name="Zwiers L.-H."/>
            <person name="Turgeon B."/>
            <person name="Goodwin S."/>
            <person name="Spatafora J."/>
            <person name="Crous P."/>
            <person name="Grigoriev I."/>
        </authorList>
    </citation>
    <scope>NUCLEOTIDE SEQUENCE</scope>
    <source>
        <strain evidence="1">CBS 480.64</strain>
    </source>
</reference>
<dbReference type="Proteomes" id="UP000799421">
    <property type="component" value="Unassembled WGS sequence"/>
</dbReference>
<evidence type="ECO:0000313" key="2">
    <source>
        <dbReference type="Proteomes" id="UP000799421"/>
    </source>
</evidence>